<proteinExistence type="predicted"/>
<reference evidence="1 2" key="1">
    <citation type="submission" date="2013-01" db="EMBL/GenBank/DDBJ databases">
        <authorList>
            <person name="Bench S."/>
        </authorList>
    </citation>
    <scope>NUCLEOTIDE SEQUENCE [LARGE SCALE GENOMIC DNA]</scope>
    <source>
        <strain evidence="1 2">WH 8502</strain>
    </source>
</reference>
<dbReference type="AlphaFoldDB" id="T2IJA9"/>
<reference evidence="1 2" key="2">
    <citation type="submission" date="2013-09" db="EMBL/GenBank/DDBJ databases">
        <title>Whole genome comparison of six Crocosphaera watsonii strains with differing phenotypes.</title>
        <authorList>
            <person name="Bench S.R."/>
            <person name="Heller P."/>
            <person name="Frank I."/>
            <person name="Arciniega M."/>
            <person name="Shilova I.N."/>
            <person name="Zehr J.P."/>
        </authorList>
    </citation>
    <scope>NUCLEOTIDE SEQUENCE [LARGE SCALE GENOMIC DNA]</scope>
    <source>
        <strain evidence="1 2">WH 8502</strain>
    </source>
</reference>
<dbReference type="EMBL" id="CAQK01000783">
    <property type="protein sequence ID" value="CCQ53153.1"/>
    <property type="molecule type" value="Genomic_DNA"/>
</dbReference>
<comment type="caution">
    <text evidence="1">The sequence shown here is derived from an EMBL/GenBank/DDBJ whole genome shotgun (WGS) entry which is preliminary data.</text>
</comment>
<gene>
    <name evidence="1" type="ORF">CWATWH8502_3648</name>
</gene>
<organism evidence="1 2">
    <name type="scientific">Crocosphaera watsonii WH 8502</name>
    <dbReference type="NCBI Taxonomy" id="423474"/>
    <lineage>
        <taxon>Bacteria</taxon>
        <taxon>Bacillati</taxon>
        <taxon>Cyanobacteriota</taxon>
        <taxon>Cyanophyceae</taxon>
        <taxon>Oscillatoriophycideae</taxon>
        <taxon>Chroococcales</taxon>
        <taxon>Aphanothecaceae</taxon>
        <taxon>Crocosphaera</taxon>
    </lineage>
</organism>
<dbReference type="Proteomes" id="UP000018348">
    <property type="component" value="Unassembled WGS sequence"/>
</dbReference>
<evidence type="ECO:0000313" key="2">
    <source>
        <dbReference type="Proteomes" id="UP000018348"/>
    </source>
</evidence>
<protein>
    <submittedName>
        <fullName evidence="1">Uncharacterized protein</fullName>
    </submittedName>
</protein>
<sequence length="135" mass="15760">MSLKIRQHLNKINYQSIQENQQILDYGKIRLNIQQASRFNEAISYARQIQPHTPLYKEAQNNINQWSQIILDIAQGRAILGDFQGAIAAVKLLPQDNKRLYELGQKRLKEWQSLSQKQENNQVFIEAALYLIQPN</sequence>
<dbReference type="RefSeq" id="WP_021831820.1">
    <property type="nucleotide sequence ID" value="NZ_CAQK01000783.1"/>
</dbReference>
<name>T2IJA9_CROWT</name>
<accession>T2IJA9</accession>
<evidence type="ECO:0000313" key="1">
    <source>
        <dbReference type="EMBL" id="CCQ53153.1"/>
    </source>
</evidence>